<dbReference type="EMBL" id="JAUSZI010000002">
    <property type="protein sequence ID" value="MDQ1026714.1"/>
    <property type="molecule type" value="Genomic_DNA"/>
</dbReference>
<evidence type="ECO:0000256" key="2">
    <source>
        <dbReference type="SAM" id="Phobius"/>
    </source>
</evidence>
<organism evidence="3 4">
    <name type="scientific">Streptomyces umbrinus</name>
    <dbReference type="NCBI Taxonomy" id="67370"/>
    <lineage>
        <taxon>Bacteria</taxon>
        <taxon>Bacillati</taxon>
        <taxon>Actinomycetota</taxon>
        <taxon>Actinomycetes</taxon>
        <taxon>Kitasatosporales</taxon>
        <taxon>Streptomycetaceae</taxon>
        <taxon>Streptomyces</taxon>
        <taxon>Streptomyces phaeochromogenes group</taxon>
    </lineage>
</organism>
<proteinExistence type="predicted"/>
<sequence>MPGPTLPPPPPPAYISGWPDRSALLADRGRALEELRRRSLGVHRVLLLWLLAVAAIIGWALLVLPLQQLEQRDPTGFILGPLFAILGLASLAPSVVAVVLAVRRDRHISQLLDAWLRLDSHPPTDARLRSSGLSLFWLLSSLVVCAFGLWTSFAGVAEARPGRDAYSDVVLVMGIGFILWLTGLIGVVKAVRHYRWAVRVLGPRVPAPAEQRTTASPSTATPSSIADTEDAA</sequence>
<feature type="transmembrane region" description="Helical" evidence="2">
    <location>
        <begin position="135"/>
        <end position="157"/>
    </location>
</feature>
<feature type="compositionally biased region" description="Low complexity" evidence="1">
    <location>
        <begin position="213"/>
        <end position="224"/>
    </location>
</feature>
<evidence type="ECO:0000313" key="4">
    <source>
        <dbReference type="Proteomes" id="UP001230328"/>
    </source>
</evidence>
<reference evidence="3 4" key="1">
    <citation type="submission" date="2023-07" db="EMBL/GenBank/DDBJ databases">
        <title>Comparative genomics of wheat-associated soil bacteria to identify genetic determinants of phenazine resistance.</title>
        <authorList>
            <person name="Mouncey N."/>
        </authorList>
    </citation>
    <scope>NUCLEOTIDE SEQUENCE [LARGE SCALE GENOMIC DNA]</scope>
    <source>
        <strain evidence="3 4">V2I4</strain>
    </source>
</reference>
<evidence type="ECO:0008006" key="5">
    <source>
        <dbReference type="Google" id="ProtNLM"/>
    </source>
</evidence>
<gene>
    <name evidence="3" type="ORF">QF035_004296</name>
</gene>
<evidence type="ECO:0000256" key="1">
    <source>
        <dbReference type="SAM" id="MobiDB-lite"/>
    </source>
</evidence>
<protein>
    <recommendedName>
        <fullName evidence="5">DUF2975 domain-containing protein</fullName>
    </recommendedName>
</protein>
<dbReference type="Proteomes" id="UP001230328">
    <property type="component" value="Unassembled WGS sequence"/>
</dbReference>
<comment type="caution">
    <text evidence="3">The sequence shown here is derived from an EMBL/GenBank/DDBJ whole genome shotgun (WGS) entry which is preliminary data.</text>
</comment>
<feature type="transmembrane region" description="Helical" evidence="2">
    <location>
        <begin position="78"/>
        <end position="102"/>
    </location>
</feature>
<keyword evidence="2" id="KW-1133">Transmembrane helix</keyword>
<keyword evidence="2" id="KW-0472">Membrane</keyword>
<evidence type="ECO:0000313" key="3">
    <source>
        <dbReference type="EMBL" id="MDQ1026714.1"/>
    </source>
</evidence>
<feature type="transmembrane region" description="Helical" evidence="2">
    <location>
        <begin position="45"/>
        <end position="66"/>
    </location>
</feature>
<accession>A0ABU0ST39</accession>
<feature type="region of interest" description="Disordered" evidence="1">
    <location>
        <begin position="208"/>
        <end position="232"/>
    </location>
</feature>
<name>A0ABU0ST39_9ACTN</name>
<keyword evidence="4" id="KW-1185">Reference proteome</keyword>
<feature type="transmembrane region" description="Helical" evidence="2">
    <location>
        <begin position="169"/>
        <end position="191"/>
    </location>
</feature>
<keyword evidence="2" id="KW-0812">Transmembrane</keyword>